<dbReference type="PROSITE" id="PS50066">
    <property type="entry name" value="MADS_BOX_2"/>
    <property type="match status" value="1"/>
</dbReference>
<organism evidence="3 4">
    <name type="scientific">Zingiber officinale</name>
    <name type="common">Ginger</name>
    <name type="synonym">Amomum zingiber</name>
    <dbReference type="NCBI Taxonomy" id="94328"/>
    <lineage>
        <taxon>Eukaryota</taxon>
        <taxon>Viridiplantae</taxon>
        <taxon>Streptophyta</taxon>
        <taxon>Embryophyta</taxon>
        <taxon>Tracheophyta</taxon>
        <taxon>Spermatophyta</taxon>
        <taxon>Magnoliopsida</taxon>
        <taxon>Liliopsida</taxon>
        <taxon>Zingiberales</taxon>
        <taxon>Zingiberaceae</taxon>
        <taxon>Zingiber</taxon>
    </lineage>
</organism>
<keyword evidence="1" id="KW-0175">Coiled coil</keyword>
<protein>
    <recommendedName>
        <fullName evidence="2">MADS-box domain-containing protein</fullName>
    </recommendedName>
</protein>
<proteinExistence type="predicted"/>
<dbReference type="InterPro" id="IPR033897">
    <property type="entry name" value="SRF-like_MADS-box"/>
</dbReference>
<dbReference type="OrthoDB" id="1692623at2759"/>
<comment type="caution">
    <text evidence="3">The sequence shown here is derived from an EMBL/GenBank/DDBJ whole genome shotgun (WGS) entry which is preliminary data.</text>
</comment>
<feature type="domain" description="MADS-box" evidence="2">
    <location>
        <begin position="1"/>
        <end position="48"/>
    </location>
</feature>
<dbReference type="SMART" id="SM00432">
    <property type="entry name" value="MADS"/>
    <property type="match status" value="1"/>
</dbReference>
<dbReference type="InterPro" id="IPR002100">
    <property type="entry name" value="TF_MADSbox"/>
</dbReference>
<keyword evidence="4" id="KW-1185">Reference proteome</keyword>
<reference evidence="3 4" key="1">
    <citation type="submission" date="2020-08" db="EMBL/GenBank/DDBJ databases">
        <title>Plant Genome Project.</title>
        <authorList>
            <person name="Zhang R.-G."/>
        </authorList>
    </citation>
    <scope>NUCLEOTIDE SEQUENCE [LARGE SCALE GENOMIC DNA]</scope>
    <source>
        <tissue evidence="3">Rhizome</tissue>
    </source>
</reference>
<accession>A0A8J5HTP9</accession>
<evidence type="ECO:0000313" key="4">
    <source>
        <dbReference type="Proteomes" id="UP000734854"/>
    </source>
</evidence>
<dbReference type="GO" id="GO:0045944">
    <property type="term" value="P:positive regulation of transcription by RNA polymerase II"/>
    <property type="evidence" value="ECO:0007669"/>
    <property type="project" value="InterPro"/>
</dbReference>
<name>A0A8J5HTP9_ZINOF</name>
<evidence type="ECO:0000259" key="2">
    <source>
        <dbReference type="PROSITE" id="PS50066"/>
    </source>
</evidence>
<feature type="coiled-coil region" evidence="1">
    <location>
        <begin position="87"/>
        <end position="114"/>
    </location>
</feature>
<dbReference type="GO" id="GO:0000981">
    <property type="term" value="F:DNA-binding transcription factor activity, RNA polymerase II-specific"/>
    <property type="evidence" value="ECO:0007669"/>
    <property type="project" value="InterPro"/>
</dbReference>
<dbReference type="PANTHER" id="PTHR11945">
    <property type="entry name" value="MADS BOX PROTEIN"/>
    <property type="match status" value="1"/>
</dbReference>
<dbReference type="GO" id="GO:0046983">
    <property type="term" value="F:protein dimerization activity"/>
    <property type="evidence" value="ECO:0007669"/>
    <property type="project" value="InterPro"/>
</dbReference>
<dbReference type="Proteomes" id="UP000734854">
    <property type="component" value="Unassembled WGS sequence"/>
</dbReference>
<dbReference type="PANTHER" id="PTHR11945:SF387">
    <property type="entry name" value="AGAMOUS-LIKE MADS-BOX PROTEIN AGL80"/>
    <property type="match status" value="1"/>
</dbReference>
<sequence>MPRKKVTLSWIAHDATRRVTFKKRRQSLFKKTSELATLCGVDVCAVVYRPEEAEPEVWPSPAEAKRVLARLRAAPEPYQGRKKMDQADFLRLRVAKLQDQIHRQQQDNWELETNLLLHEVLSTGGQRMCNTRIEEAAELVRLVEFKLVLVSSRIEREKARMLVEPPCPLVEQVVGGAVAEFEPDLLTEENLSALPWPEPSEEDLAEAALPLPWPEPSEEDLAEAALPWLELSEEDLAEVEPELTKEDLAALPWPKLTEEDLAAVPLSSIDPESAWLELDYHQWQDAFDLFNNFNY</sequence>
<dbReference type="Pfam" id="PF00319">
    <property type="entry name" value="SRF-TF"/>
    <property type="match status" value="1"/>
</dbReference>
<dbReference type="CDD" id="cd00266">
    <property type="entry name" value="MADS_SRF_like"/>
    <property type="match status" value="1"/>
</dbReference>
<gene>
    <name evidence="3" type="ORF">ZIOFF_000187</name>
</gene>
<dbReference type="AlphaFoldDB" id="A0A8J5HTP9"/>
<dbReference type="GO" id="GO:0000978">
    <property type="term" value="F:RNA polymerase II cis-regulatory region sequence-specific DNA binding"/>
    <property type="evidence" value="ECO:0007669"/>
    <property type="project" value="TreeGrafter"/>
</dbReference>
<dbReference type="EMBL" id="JACMSC010000001">
    <property type="protein sequence ID" value="KAG6535222.1"/>
    <property type="molecule type" value="Genomic_DNA"/>
</dbReference>
<evidence type="ECO:0000256" key="1">
    <source>
        <dbReference type="SAM" id="Coils"/>
    </source>
</evidence>
<evidence type="ECO:0000313" key="3">
    <source>
        <dbReference type="EMBL" id="KAG6535222.1"/>
    </source>
</evidence>